<evidence type="ECO:0000256" key="1">
    <source>
        <dbReference type="SAM" id="MobiDB-lite"/>
    </source>
</evidence>
<dbReference type="EMBL" id="ML733403">
    <property type="protein sequence ID" value="KAB8223782.1"/>
    <property type="molecule type" value="Genomic_DNA"/>
</dbReference>
<organism evidence="2 3">
    <name type="scientific">Aspergillus novoparasiticus</name>
    <dbReference type="NCBI Taxonomy" id="986946"/>
    <lineage>
        <taxon>Eukaryota</taxon>
        <taxon>Fungi</taxon>
        <taxon>Dikarya</taxon>
        <taxon>Ascomycota</taxon>
        <taxon>Pezizomycotina</taxon>
        <taxon>Eurotiomycetes</taxon>
        <taxon>Eurotiomycetidae</taxon>
        <taxon>Eurotiales</taxon>
        <taxon>Aspergillaceae</taxon>
        <taxon>Aspergillus</taxon>
        <taxon>Aspergillus subgen. Circumdati</taxon>
    </lineage>
</organism>
<feature type="region of interest" description="Disordered" evidence="1">
    <location>
        <begin position="80"/>
        <end position="103"/>
    </location>
</feature>
<gene>
    <name evidence="2" type="ORF">BDV33DRAFT_166477</name>
</gene>
<protein>
    <submittedName>
        <fullName evidence="2">Uncharacterized protein</fullName>
    </submittedName>
</protein>
<evidence type="ECO:0000313" key="2">
    <source>
        <dbReference type="EMBL" id="KAB8223782.1"/>
    </source>
</evidence>
<keyword evidence="3" id="KW-1185">Reference proteome</keyword>
<reference evidence="2 3" key="1">
    <citation type="submission" date="2019-04" db="EMBL/GenBank/DDBJ databases">
        <title>Fungal friends and foes A comparative genomics study of 23 Aspergillus species from section Flavi.</title>
        <authorList>
            <consortium name="DOE Joint Genome Institute"/>
            <person name="Kjaerbolling I."/>
            <person name="Vesth T.C."/>
            <person name="Frisvad J.C."/>
            <person name="Nybo J.L."/>
            <person name="Theobald S."/>
            <person name="Kildgaard S."/>
            <person name="Petersen T.I."/>
            <person name="Kuo A."/>
            <person name="Sato A."/>
            <person name="Lyhne E.K."/>
            <person name="Kogle M.E."/>
            <person name="Wiebenga A."/>
            <person name="Kun R.S."/>
            <person name="Lubbers R.J."/>
            <person name="Makela M.R."/>
            <person name="Barry K."/>
            <person name="Chovatia M."/>
            <person name="Clum A."/>
            <person name="Daum C."/>
            <person name="Haridas S."/>
            <person name="He G."/>
            <person name="LaButti K."/>
            <person name="Lipzen A."/>
            <person name="Mondo S."/>
            <person name="Pangilinan J."/>
            <person name="Riley R."/>
            <person name="Salamov A."/>
            <person name="Simmons B.A."/>
            <person name="Magnuson J.K."/>
            <person name="Henrissat B."/>
            <person name="Mortensen U.H."/>
            <person name="Larsen T.O."/>
            <person name="De vries R.P."/>
            <person name="Grigoriev I.V."/>
            <person name="Machida M."/>
            <person name="Baker S.E."/>
            <person name="Andersen M.R."/>
        </authorList>
    </citation>
    <scope>NUCLEOTIDE SEQUENCE [LARGE SCALE GENOMIC DNA]</scope>
    <source>
        <strain evidence="2 3">CBS 126849</strain>
    </source>
</reference>
<evidence type="ECO:0000313" key="3">
    <source>
        <dbReference type="Proteomes" id="UP000326799"/>
    </source>
</evidence>
<accession>A0A5N6F1R9</accession>
<dbReference type="Gene3D" id="2.80.10.50">
    <property type="match status" value="1"/>
</dbReference>
<dbReference type="Proteomes" id="UP000326799">
    <property type="component" value="Unassembled WGS sequence"/>
</dbReference>
<proteinExistence type="predicted"/>
<sequence length="103" mass="11738">MLFTLNIANSNMEAPMNDLNGPGLYLFQVQHSKKYLDLDESKKANHTKVQQWYGNLWYPGQISTDMVNRVAGRHESTMRTRNGSLLPQGMTNSSSLRTRQGHI</sequence>
<name>A0A5N6F1R9_9EURO</name>
<dbReference type="AlphaFoldDB" id="A0A5N6F1R9"/>
<dbReference type="CDD" id="cd00161">
    <property type="entry name" value="beta-trefoil_Ricin-like"/>
    <property type="match status" value="1"/>
</dbReference>